<reference evidence="2" key="1">
    <citation type="journal article" date="2021" name="Mol. Ecol. Resour.">
        <title>Phylogenomic analyses of the genus Drosophila reveals genomic signals of climate adaptation.</title>
        <authorList>
            <person name="Li F."/>
            <person name="Rane R.V."/>
            <person name="Luria V."/>
            <person name="Xiong Z."/>
            <person name="Chen J."/>
            <person name="Li Z."/>
            <person name="Catullo R.A."/>
            <person name="Griffin P.C."/>
            <person name="Schiffer M."/>
            <person name="Pearce S."/>
            <person name="Lee S.F."/>
            <person name="McElroy K."/>
            <person name="Stocker A."/>
            <person name="Shirriffs J."/>
            <person name="Cockerell F."/>
            <person name="Coppin C."/>
            <person name="Sgro C.M."/>
            <person name="Karger A."/>
            <person name="Cain J.W."/>
            <person name="Weber J.A."/>
            <person name="Santpere G."/>
            <person name="Kirschner M.W."/>
            <person name="Hoffmann A.A."/>
            <person name="Oakeshott J.G."/>
            <person name="Zhang G."/>
        </authorList>
    </citation>
    <scope>NUCLEOTIDE SEQUENCE</scope>
    <source>
        <strain evidence="2">BGI-SZ-2011g</strain>
    </source>
</reference>
<name>A0AAD4PSN6_9MUSC</name>
<sequence length="312" mass="36192">IDELCHVLDTQCTACDVKLLLFAAAASSEGYQSTLVPTPPYFMGESYYGIERLRRRVALWSSCRQMLDHLRTMKLARHTNSIGDIQLLHWVLIEQTNPKLRHLKVRRLASLCKDFNLQRPTTYQPEWLLSVVYKDGQRLKGGNRHCGFLGCPLQSLYRLLIMGRMDNNWTGPLRLYDNVDGALAQCMASSLSLPANCWSCSRFGRAPRCVLICEFLPKESAQQQPMQQRELTIEDTSCLRVHYLLLFSDHHVPFDLSSPSNYSSQSLGESFENRFRSHGSGQRYRGSRWVFSLLRWILRRYGHLLQRRQRTF</sequence>
<dbReference type="AlphaFoldDB" id="A0AAD4PSN6"/>
<dbReference type="Proteomes" id="UP001200034">
    <property type="component" value="Unassembled WGS sequence"/>
</dbReference>
<comment type="caution">
    <text evidence="2">The sequence shown here is derived from an EMBL/GenBank/DDBJ whole genome shotgun (WGS) entry which is preliminary data.</text>
</comment>
<protein>
    <recommendedName>
        <fullName evidence="1">PARP16 N-terminal domain-containing protein</fullName>
    </recommendedName>
</protein>
<dbReference type="InterPro" id="IPR041400">
    <property type="entry name" value="PARP16_N"/>
</dbReference>
<gene>
    <name evidence="2" type="ORF">KR093_009216</name>
</gene>
<evidence type="ECO:0000313" key="2">
    <source>
        <dbReference type="EMBL" id="KAH8387732.1"/>
    </source>
</evidence>
<proteinExistence type="predicted"/>
<organism evidence="2 3">
    <name type="scientific">Drosophila rubida</name>
    <dbReference type="NCBI Taxonomy" id="30044"/>
    <lineage>
        <taxon>Eukaryota</taxon>
        <taxon>Metazoa</taxon>
        <taxon>Ecdysozoa</taxon>
        <taxon>Arthropoda</taxon>
        <taxon>Hexapoda</taxon>
        <taxon>Insecta</taxon>
        <taxon>Pterygota</taxon>
        <taxon>Neoptera</taxon>
        <taxon>Endopterygota</taxon>
        <taxon>Diptera</taxon>
        <taxon>Brachycera</taxon>
        <taxon>Muscomorpha</taxon>
        <taxon>Ephydroidea</taxon>
        <taxon>Drosophilidae</taxon>
        <taxon>Drosophila</taxon>
    </lineage>
</organism>
<dbReference type="Pfam" id="PF18084">
    <property type="entry name" value="ARTD15_N"/>
    <property type="match status" value="1"/>
</dbReference>
<feature type="domain" description="PARP16 N-terminal" evidence="1">
    <location>
        <begin position="7"/>
        <end position="92"/>
    </location>
</feature>
<evidence type="ECO:0000259" key="1">
    <source>
        <dbReference type="Pfam" id="PF18084"/>
    </source>
</evidence>
<feature type="non-terminal residue" evidence="2">
    <location>
        <position position="1"/>
    </location>
</feature>
<dbReference type="EMBL" id="JAJJHW010000095">
    <property type="protein sequence ID" value="KAH8387732.1"/>
    <property type="molecule type" value="Genomic_DNA"/>
</dbReference>
<evidence type="ECO:0000313" key="3">
    <source>
        <dbReference type="Proteomes" id="UP001200034"/>
    </source>
</evidence>
<accession>A0AAD4PSN6</accession>
<keyword evidence="3" id="KW-1185">Reference proteome</keyword>